<dbReference type="SUPFAM" id="SSF48371">
    <property type="entry name" value="ARM repeat"/>
    <property type="match status" value="1"/>
</dbReference>
<evidence type="ECO:0000256" key="6">
    <source>
        <dbReference type="ARBA" id="ARBA00058456"/>
    </source>
</evidence>
<evidence type="ECO:0000313" key="13">
    <source>
        <dbReference type="RefSeq" id="XP_024888873.1"/>
    </source>
</evidence>
<proteinExistence type="predicted"/>
<keyword evidence="2" id="KW-0597">Phosphoprotein</keyword>
<dbReference type="PANTHER" id="PTHR14978:SF0">
    <property type="entry name" value="BETA-CATENIN-LIKE PROTEIN 1"/>
    <property type="match status" value="1"/>
</dbReference>
<dbReference type="GO" id="GO:0005681">
    <property type="term" value="C:spliceosomal complex"/>
    <property type="evidence" value="ECO:0007669"/>
    <property type="project" value="TreeGrafter"/>
</dbReference>
<name>A0A6J1R3Z8_9HYME</name>
<dbReference type="InterPro" id="IPR013180">
    <property type="entry name" value="CTNNBL1_N"/>
</dbReference>
<gene>
    <name evidence="13" type="primary">LOC112465535</name>
</gene>
<feature type="compositionally biased region" description="Basic and acidic residues" evidence="10">
    <location>
        <begin position="104"/>
        <end position="117"/>
    </location>
</feature>
<evidence type="ECO:0000259" key="11">
    <source>
        <dbReference type="SMART" id="SM01156"/>
    </source>
</evidence>
<dbReference type="InterPro" id="IPR011989">
    <property type="entry name" value="ARM-like"/>
</dbReference>
<dbReference type="PANTHER" id="PTHR14978">
    <property type="entry name" value="BETA-CATENIN-LIKE PROTEIN 1 NUCLEAR ASSOCIATED PROTEIN"/>
    <property type="match status" value="1"/>
</dbReference>
<reference evidence="13" key="1">
    <citation type="submission" date="2025-08" db="UniProtKB">
        <authorList>
            <consortium name="RefSeq"/>
        </authorList>
    </citation>
    <scope>IDENTIFICATION</scope>
    <source>
        <tissue evidence="13">Whole body</tissue>
    </source>
</reference>
<dbReference type="Pfam" id="PF08216">
    <property type="entry name" value="CTNNBL"/>
    <property type="match status" value="1"/>
</dbReference>
<keyword evidence="5" id="KW-0539">Nucleus</keyword>
<evidence type="ECO:0000256" key="3">
    <source>
        <dbReference type="ARBA" id="ARBA00022737"/>
    </source>
</evidence>
<evidence type="ECO:0000256" key="10">
    <source>
        <dbReference type="SAM" id="MobiDB-lite"/>
    </source>
</evidence>
<dbReference type="InterPro" id="IPR016024">
    <property type="entry name" value="ARM-type_fold"/>
</dbReference>
<evidence type="ECO:0000313" key="12">
    <source>
        <dbReference type="Proteomes" id="UP000504618"/>
    </source>
</evidence>
<organism evidence="12 13">
    <name type="scientific">Temnothorax curvispinosus</name>
    <dbReference type="NCBI Taxonomy" id="300111"/>
    <lineage>
        <taxon>Eukaryota</taxon>
        <taxon>Metazoa</taxon>
        <taxon>Ecdysozoa</taxon>
        <taxon>Arthropoda</taxon>
        <taxon>Hexapoda</taxon>
        <taxon>Insecta</taxon>
        <taxon>Pterygota</taxon>
        <taxon>Neoptera</taxon>
        <taxon>Endopterygota</taxon>
        <taxon>Hymenoptera</taxon>
        <taxon>Apocrita</taxon>
        <taxon>Aculeata</taxon>
        <taxon>Formicoidea</taxon>
        <taxon>Formicidae</taxon>
        <taxon>Myrmicinae</taxon>
        <taxon>Temnothorax</taxon>
    </lineage>
</organism>
<dbReference type="InterPro" id="IPR039678">
    <property type="entry name" value="CTNNBL1"/>
</dbReference>
<sequence length="657" mass="75760">MWRGWPTCCTQVRAVYCRALSAHIRCTYTARKCVRHVIHSLHVLSHAIEAGFRYLSTYLIAGNQRGTSCRISTRISLIASSSGLRISEAMSSEKRKISSSTDQDSVRKKIRIMKEKQPPNTSKRPAAGEEDDDDEWESQRQFKKLDELTKKEKQDILNKYVKTKVFVEALDEATLKRLILVFKKRALKNKEMKVKFPDQPEKFMESEVELHETLQELQIVATNPTNLDLYCMLMVKLGAVPSLLELLSHKNTDIAVGVVDFLQKFTYKGILHKIQKEGADTFINALFEQQVCALLVQNLERLDETVTKEDNGVYNTLDIFDELLVFRPDLCADAGKQGLMKWLLRRVKIKTTPIDLNKCYACHLLSILLRHTPENRLLLGDLDGIDVLLQQLASHDPQTAQEHDLNEWYDEINKMNEAIMEDLFNVLCSSLMATVNRDRFLRGEGLQLMNLILRKKKMSLNGSLKVLDHALNGPDGKDNCSKFVDILGLQTIFPLFMKTPTKNRKRMLTAEEDEKHVISIIVSLLKNCKGQQRQTLLSYFTENDYEKVDRLMELHFKYLEKVEEMKKNGKDEDEEESYLRRLDGGLFILQLVDYVLLEVCTGCPPAVTQRVRDLLAQRSLNKIRHIMREYADNLGDAGDTEWKEAEQRRILQLIDKF</sequence>
<keyword evidence="3" id="KW-0677">Repeat</keyword>
<comment type="subunit">
    <text evidence="7">Component of the PRP19-CDC5L splicing complex composed of a core complex comprising a homotetramer of PRPF19, CDC5L, PLRG1 and BCAS2, and at least three less stably associated proteins CTNNBL1, CWC15 and HSPA8. Interacts directly with CWC15 and CDC5L in the complex. Interacts with AICDA; the interaction is important for the antibody diversification activity of AICDA. Interacts with PRPF31 (via its NLS). Interacts (via its N-terminal NLS) with KPNA1 and KPNA2.</text>
</comment>
<dbReference type="GO" id="GO:0010467">
    <property type="term" value="P:gene expression"/>
    <property type="evidence" value="ECO:0007669"/>
    <property type="project" value="UniProtKB-ARBA"/>
</dbReference>
<evidence type="ECO:0000256" key="1">
    <source>
        <dbReference type="ARBA" id="ARBA00004123"/>
    </source>
</evidence>
<dbReference type="GeneID" id="112465535"/>
<keyword evidence="4" id="KW-0175">Coiled coil</keyword>
<keyword evidence="12" id="KW-1185">Reference proteome</keyword>
<feature type="domain" description="Beta-catenin-like protein 1 N-terminal" evidence="11">
    <location>
        <begin position="146"/>
        <end position="259"/>
    </location>
</feature>
<evidence type="ECO:0000256" key="2">
    <source>
        <dbReference type="ARBA" id="ARBA00022553"/>
    </source>
</evidence>
<evidence type="ECO:0000256" key="5">
    <source>
        <dbReference type="ARBA" id="ARBA00023242"/>
    </source>
</evidence>
<dbReference type="SMART" id="SM01156">
    <property type="entry name" value="DUF1716"/>
    <property type="match status" value="1"/>
</dbReference>
<evidence type="ECO:0000256" key="4">
    <source>
        <dbReference type="ARBA" id="ARBA00023054"/>
    </source>
</evidence>
<comment type="subcellular location">
    <subcellularLocation>
        <location evidence="1">Nucleus</location>
    </subcellularLocation>
</comment>
<evidence type="ECO:0000256" key="7">
    <source>
        <dbReference type="ARBA" id="ARBA00061776"/>
    </source>
</evidence>
<dbReference type="Proteomes" id="UP000504618">
    <property type="component" value="Unplaced"/>
</dbReference>
<evidence type="ECO:0000256" key="8">
    <source>
        <dbReference type="ARBA" id="ARBA00070106"/>
    </source>
</evidence>
<evidence type="ECO:0000256" key="9">
    <source>
        <dbReference type="ARBA" id="ARBA00083862"/>
    </source>
</evidence>
<dbReference type="FunFam" id="1.25.10.10:FF:001136">
    <property type="entry name" value="Beta-catenin-like protein 1"/>
    <property type="match status" value="1"/>
</dbReference>
<protein>
    <recommendedName>
        <fullName evidence="8">Beta-catenin-like protein 1</fullName>
    </recommendedName>
    <alternativeName>
        <fullName evidence="9">Nuclear-associated protein</fullName>
    </alternativeName>
</protein>
<dbReference type="AlphaFoldDB" id="A0A6J1R3Z8"/>
<feature type="region of interest" description="Disordered" evidence="10">
    <location>
        <begin position="90"/>
        <end position="138"/>
    </location>
</feature>
<dbReference type="OrthoDB" id="1898821at2759"/>
<accession>A0A6J1R3Z8</accession>
<comment type="function">
    <text evidence="6">Component of the PRP19-CDC5L complex that forms an integral part of the spliceosome and is required for activating pre-mRNA splicing. Participates in AID/AICDA-mediated somatic hypermutation (SHM) and class-switch recombination (CSR), 2 processes resulting in the production of high-affinity, mutated isotype-switched antibodies.</text>
</comment>
<dbReference type="RefSeq" id="XP_024888873.1">
    <property type="nucleotide sequence ID" value="XM_025033105.1"/>
</dbReference>
<dbReference type="Gene3D" id="1.25.10.10">
    <property type="entry name" value="Leucine-rich Repeat Variant"/>
    <property type="match status" value="1"/>
</dbReference>